<protein>
    <submittedName>
        <fullName evidence="2">Uncharacterized protein</fullName>
    </submittedName>
</protein>
<feature type="region of interest" description="Disordered" evidence="1">
    <location>
        <begin position="68"/>
        <end position="94"/>
    </location>
</feature>
<feature type="compositionally biased region" description="Acidic residues" evidence="1">
    <location>
        <begin position="79"/>
        <end position="94"/>
    </location>
</feature>
<dbReference type="AlphaFoldDB" id="A0A8J5MAI4"/>
<proteinExistence type="inferred from homology"/>
<accession>A0A8J5MAI4</accession>
<sequence>MAMASVATPIYSQAALCHSSSGTAPRLLPRPRQSVFLHPYGSSPLPQSCFPPFSDRFLSDSVRTRQSTCAARSSATERPEEEEEDPNWDAPPDEEVEDLGVRVALSVLKFYKREISPLMLPSCRCVPTCSVYSMEAYKKYGVLKGTILTAWRLCRCNPLGMAQWLRHSGAKVSVTPLLGHGLVVLDLILQGGLARKSHMRNLKIPVVLVVFVELFGQTLAAMKDPNSYPQIADCHLFGPIHSGLVLLISILGHREEFYILILIPTFPHLYL</sequence>
<reference evidence="2 3" key="1">
    <citation type="submission" date="2020-08" db="EMBL/GenBank/DDBJ databases">
        <title>Plant Genome Project.</title>
        <authorList>
            <person name="Zhang R.-G."/>
        </authorList>
    </citation>
    <scope>NUCLEOTIDE SEQUENCE [LARGE SCALE GENOMIC DNA]</scope>
    <source>
        <tissue evidence="2">Rhizome</tissue>
    </source>
</reference>
<evidence type="ECO:0000256" key="1">
    <source>
        <dbReference type="SAM" id="MobiDB-lite"/>
    </source>
</evidence>
<dbReference type="Pfam" id="PF01809">
    <property type="entry name" value="YidD"/>
    <property type="match status" value="1"/>
</dbReference>
<keyword evidence="3" id="KW-1185">Reference proteome</keyword>
<evidence type="ECO:0000313" key="3">
    <source>
        <dbReference type="Proteomes" id="UP000734854"/>
    </source>
</evidence>
<dbReference type="PANTHER" id="PTHR33383:SF1">
    <property type="entry name" value="MEMBRANE PROTEIN INSERTION EFFICIENCY FACTOR-RELATED"/>
    <property type="match status" value="1"/>
</dbReference>
<dbReference type="NCBIfam" id="TIGR00278">
    <property type="entry name" value="membrane protein insertion efficiency factor YidD"/>
    <property type="match status" value="1"/>
</dbReference>
<organism evidence="2 3">
    <name type="scientific">Zingiber officinale</name>
    <name type="common">Ginger</name>
    <name type="synonym">Amomum zingiber</name>
    <dbReference type="NCBI Taxonomy" id="94328"/>
    <lineage>
        <taxon>Eukaryota</taxon>
        <taxon>Viridiplantae</taxon>
        <taxon>Streptophyta</taxon>
        <taxon>Embryophyta</taxon>
        <taxon>Tracheophyta</taxon>
        <taxon>Spermatophyta</taxon>
        <taxon>Magnoliopsida</taxon>
        <taxon>Liliopsida</taxon>
        <taxon>Zingiberales</taxon>
        <taxon>Zingiberaceae</taxon>
        <taxon>Zingiber</taxon>
    </lineage>
</organism>
<dbReference type="PANTHER" id="PTHR33383">
    <property type="entry name" value="MEMBRANE PROTEIN INSERTION EFFICIENCY FACTOR-RELATED"/>
    <property type="match status" value="1"/>
</dbReference>
<dbReference type="EMBL" id="JACMSC010000001">
    <property type="protein sequence ID" value="KAG6538802.1"/>
    <property type="molecule type" value="Genomic_DNA"/>
</dbReference>
<name>A0A8J5MAI4_ZINOF</name>
<evidence type="ECO:0000313" key="2">
    <source>
        <dbReference type="EMBL" id="KAG6538802.1"/>
    </source>
</evidence>
<dbReference type="Proteomes" id="UP000734854">
    <property type="component" value="Unassembled WGS sequence"/>
</dbReference>
<comment type="caution">
    <text evidence="2">The sequence shown here is derived from an EMBL/GenBank/DDBJ whole genome shotgun (WGS) entry which is preliminary data.</text>
</comment>
<dbReference type="HAMAP" id="MF_00386">
    <property type="entry name" value="UPF0161_YidD"/>
    <property type="match status" value="1"/>
</dbReference>
<dbReference type="InterPro" id="IPR002696">
    <property type="entry name" value="Membr_insert_effic_factor_YidD"/>
</dbReference>
<dbReference type="SMART" id="SM01234">
    <property type="entry name" value="Haemolytic"/>
    <property type="match status" value="1"/>
</dbReference>
<gene>
    <name evidence="2" type="ORF">ZIOFF_003932</name>
</gene>